<comment type="similarity">
    <text evidence="2">Belongs to the HesB/IscA family.</text>
</comment>
<keyword evidence="5" id="KW-0408">Iron</keyword>
<comment type="caution">
    <text evidence="8">The sequence shown here is derived from an EMBL/GenBank/DDBJ whole genome shotgun (WGS) entry which is preliminary data.</text>
</comment>
<dbReference type="NCBIfam" id="TIGR00049">
    <property type="entry name" value="iron-sulfur cluster assembly accessory protein"/>
    <property type="match status" value="1"/>
</dbReference>
<evidence type="ECO:0000256" key="3">
    <source>
        <dbReference type="ARBA" id="ARBA00014591"/>
    </source>
</evidence>
<dbReference type="PROSITE" id="PS01152">
    <property type="entry name" value="HESB"/>
    <property type="match status" value="1"/>
</dbReference>
<dbReference type="GO" id="GO:0005829">
    <property type="term" value="C:cytosol"/>
    <property type="evidence" value="ECO:0007669"/>
    <property type="project" value="TreeGrafter"/>
</dbReference>
<evidence type="ECO:0000313" key="9">
    <source>
        <dbReference type="Proteomes" id="UP000247811"/>
    </source>
</evidence>
<dbReference type="Gene3D" id="2.60.300.12">
    <property type="entry name" value="HesB-like domain"/>
    <property type="match status" value="1"/>
</dbReference>
<name>A0A318GUV1_9BURK</name>
<proteinExistence type="inferred from homology"/>
<dbReference type="SUPFAM" id="SSF89360">
    <property type="entry name" value="HesB-like domain"/>
    <property type="match status" value="1"/>
</dbReference>
<evidence type="ECO:0000256" key="1">
    <source>
        <dbReference type="ARBA" id="ARBA00001962"/>
    </source>
</evidence>
<evidence type="ECO:0000256" key="5">
    <source>
        <dbReference type="ARBA" id="ARBA00023004"/>
    </source>
</evidence>
<dbReference type="InterPro" id="IPR000361">
    <property type="entry name" value="ATAP_core_dom"/>
</dbReference>
<dbReference type="Pfam" id="PF01521">
    <property type="entry name" value="Fe-S_biosyn"/>
    <property type="match status" value="1"/>
</dbReference>
<accession>A0A318GUV1</accession>
<protein>
    <recommendedName>
        <fullName evidence="3">Iron-binding protein IscA</fullName>
    </recommendedName>
    <alternativeName>
        <fullName evidence="6">Iron-sulfur cluster assembly protein</fullName>
    </alternativeName>
</protein>
<evidence type="ECO:0000259" key="7">
    <source>
        <dbReference type="Pfam" id="PF01521"/>
    </source>
</evidence>
<dbReference type="InterPro" id="IPR016092">
    <property type="entry name" value="ATAP"/>
</dbReference>
<dbReference type="EMBL" id="QJJS01000022">
    <property type="protein sequence ID" value="PXW92832.1"/>
    <property type="molecule type" value="Genomic_DNA"/>
</dbReference>
<dbReference type="Proteomes" id="UP000247811">
    <property type="component" value="Unassembled WGS sequence"/>
</dbReference>
<dbReference type="NCBIfam" id="TIGR02011">
    <property type="entry name" value="IscA"/>
    <property type="match status" value="1"/>
</dbReference>
<dbReference type="InterPro" id="IPR017870">
    <property type="entry name" value="FeS_cluster_insertion_CS"/>
</dbReference>
<dbReference type="PANTHER" id="PTHR10072">
    <property type="entry name" value="IRON-SULFUR CLUSTER ASSEMBLY PROTEIN"/>
    <property type="match status" value="1"/>
</dbReference>
<organism evidence="8 9">
    <name type="scientific">Sphaerotilus hippei</name>
    <dbReference type="NCBI Taxonomy" id="744406"/>
    <lineage>
        <taxon>Bacteria</taxon>
        <taxon>Pseudomonadati</taxon>
        <taxon>Pseudomonadota</taxon>
        <taxon>Betaproteobacteria</taxon>
        <taxon>Burkholderiales</taxon>
        <taxon>Sphaerotilaceae</taxon>
        <taxon>Sphaerotilus</taxon>
    </lineage>
</organism>
<keyword evidence="4" id="KW-0479">Metal-binding</keyword>
<dbReference type="InterPro" id="IPR035903">
    <property type="entry name" value="HesB-like_dom_sf"/>
</dbReference>
<feature type="domain" description="Core" evidence="7">
    <location>
        <begin position="34"/>
        <end position="136"/>
    </location>
</feature>
<keyword evidence="9" id="KW-1185">Reference proteome</keyword>
<dbReference type="GO" id="GO:0046872">
    <property type="term" value="F:metal ion binding"/>
    <property type="evidence" value="ECO:0007669"/>
    <property type="project" value="UniProtKB-KW"/>
</dbReference>
<evidence type="ECO:0000313" key="8">
    <source>
        <dbReference type="EMBL" id="PXW92832.1"/>
    </source>
</evidence>
<dbReference type="PANTHER" id="PTHR10072:SF41">
    <property type="entry name" value="IRON-SULFUR CLUSTER ASSEMBLY 1 HOMOLOG, MITOCHONDRIAL"/>
    <property type="match status" value="1"/>
</dbReference>
<evidence type="ECO:0000256" key="4">
    <source>
        <dbReference type="ARBA" id="ARBA00022723"/>
    </source>
</evidence>
<reference evidence="8 9" key="1">
    <citation type="submission" date="2018-05" db="EMBL/GenBank/DDBJ databases">
        <title>Genomic Encyclopedia of Type Strains, Phase IV (KMG-IV): sequencing the most valuable type-strain genomes for metagenomic binning, comparative biology and taxonomic classification.</title>
        <authorList>
            <person name="Goeker M."/>
        </authorList>
    </citation>
    <scope>NUCLEOTIDE SEQUENCE [LARGE SCALE GENOMIC DNA]</scope>
    <source>
        <strain evidence="8 9">DSM 566</strain>
    </source>
</reference>
<evidence type="ECO:0000256" key="2">
    <source>
        <dbReference type="ARBA" id="ARBA00006718"/>
    </source>
</evidence>
<dbReference type="GO" id="GO:0016226">
    <property type="term" value="P:iron-sulfur cluster assembly"/>
    <property type="evidence" value="ECO:0007669"/>
    <property type="project" value="InterPro"/>
</dbReference>
<evidence type="ECO:0000256" key="6">
    <source>
        <dbReference type="ARBA" id="ARBA00032050"/>
    </source>
</evidence>
<sequence>MLADSTVSAEPAACGTERGELQPAPAALSRLPGMAVTMSEAAARHITRYLGRRGKGVGVRLGVKTTGCSGLAYKLEYADDIAPEDHVFESHGVKILIDPKSLPYLDGTELDFVREGLNEGFKFHNPREKDRCGCGESFRV</sequence>
<dbReference type="InterPro" id="IPR011302">
    <property type="entry name" value="IscA_proteobact"/>
</dbReference>
<dbReference type="GO" id="GO:0051537">
    <property type="term" value="F:2 iron, 2 sulfur cluster binding"/>
    <property type="evidence" value="ECO:0007669"/>
    <property type="project" value="TreeGrafter"/>
</dbReference>
<dbReference type="InterPro" id="IPR050322">
    <property type="entry name" value="Fe-S_cluster_asmbl/transfer"/>
</dbReference>
<dbReference type="AlphaFoldDB" id="A0A318GUV1"/>
<gene>
    <name evidence="8" type="ORF">C7444_1227</name>
</gene>
<comment type="cofactor">
    <cofactor evidence="1">
        <name>Fe cation</name>
        <dbReference type="ChEBI" id="CHEBI:24875"/>
    </cofactor>
</comment>
<dbReference type="FunFam" id="2.60.300.12:FF:000001">
    <property type="entry name" value="Iron-binding protein IscA"/>
    <property type="match status" value="1"/>
</dbReference>